<proteinExistence type="predicted"/>
<dbReference type="Pfam" id="PF01557">
    <property type="entry name" value="FAA_hydrolase"/>
    <property type="match status" value="1"/>
</dbReference>
<evidence type="ECO:0000259" key="2">
    <source>
        <dbReference type="Pfam" id="PF01557"/>
    </source>
</evidence>
<dbReference type="PANTHER" id="PTHR30143:SF0">
    <property type="entry name" value="2-KETO-4-PENTENOATE HYDRATASE"/>
    <property type="match status" value="1"/>
</dbReference>
<reference evidence="3 4" key="1">
    <citation type="submission" date="2018-08" db="EMBL/GenBank/DDBJ databases">
        <authorList>
            <person name="Khan S.A."/>
            <person name="Jeon C.O."/>
            <person name="Chun B.H."/>
            <person name="Jeong S.E."/>
        </authorList>
    </citation>
    <scope>NUCLEOTIDE SEQUENCE [LARGE SCALE GENOMIC DNA]</scope>
    <source>
        <strain evidence="3 4">S-16</strain>
    </source>
</reference>
<dbReference type="Gene3D" id="3.90.850.10">
    <property type="entry name" value="Fumarylacetoacetase-like, C-terminal domain"/>
    <property type="match status" value="1"/>
</dbReference>
<keyword evidence="1" id="KW-0456">Lyase</keyword>
<dbReference type="SUPFAM" id="SSF56529">
    <property type="entry name" value="FAH"/>
    <property type="match status" value="1"/>
</dbReference>
<evidence type="ECO:0000313" key="4">
    <source>
        <dbReference type="Proteomes" id="UP000267464"/>
    </source>
</evidence>
<dbReference type="OrthoDB" id="8689761at2"/>
<dbReference type="RefSeq" id="WP_124540084.1">
    <property type="nucleotide sequence ID" value="NZ_QUSW01000002.1"/>
</dbReference>
<dbReference type="GO" id="GO:0005737">
    <property type="term" value="C:cytoplasm"/>
    <property type="evidence" value="ECO:0007669"/>
    <property type="project" value="TreeGrafter"/>
</dbReference>
<dbReference type="PANTHER" id="PTHR30143">
    <property type="entry name" value="ACID HYDRATASE"/>
    <property type="match status" value="1"/>
</dbReference>
<evidence type="ECO:0000313" key="3">
    <source>
        <dbReference type="EMBL" id="RQP25177.1"/>
    </source>
</evidence>
<feature type="domain" description="Fumarylacetoacetase-like C-terminal" evidence="2">
    <location>
        <begin position="90"/>
        <end position="251"/>
    </location>
</feature>
<dbReference type="Proteomes" id="UP000267464">
    <property type="component" value="Unassembled WGS sequence"/>
</dbReference>
<reference evidence="3 4" key="2">
    <citation type="submission" date="2018-12" db="EMBL/GenBank/DDBJ databases">
        <title>Rhizobacter gummiphilus sp. nov., a rubber-degrading bacterium isolated from the soil of a botanical garden in Japan.</title>
        <authorList>
            <person name="Shunsuke S.S."/>
        </authorList>
    </citation>
    <scope>NUCLEOTIDE SEQUENCE [LARGE SCALE GENOMIC DNA]</scope>
    <source>
        <strain evidence="3 4">S-16</strain>
    </source>
</reference>
<dbReference type="InterPro" id="IPR011234">
    <property type="entry name" value="Fumarylacetoacetase-like_C"/>
</dbReference>
<dbReference type="InterPro" id="IPR050772">
    <property type="entry name" value="Hydratase-Decarb/MhpD_sf"/>
</dbReference>
<dbReference type="AlphaFoldDB" id="A0A3N7HSB9"/>
<evidence type="ECO:0000256" key="1">
    <source>
        <dbReference type="ARBA" id="ARBA00023239"/>
    </source>
</evidence>
<organism evidence="3 4">
    <name type="scientific">Piscinibacter terrae</name>
    <dbReference type="NCBI Taxonomy" id="2496871"/>
    <lineage>
        <taxon>Bacteria</taxon>
        <taxon>Pseudomonadati</taxon>
        <taxon>Pseudomonadota</taxon>
        <taxon>Betaproteobacteria</taxon>
        <taxon>Burkholderiales</taxon>
        <taxon>Sphaerotilaceae</taxon>
        <taxon>Piscinibacter</taxon>
    </lineage>
</organism>
<keyword evidence="4" id="KW-1185">Reference proteome</keyword>
<dbReference type="InterPro" id="IPR036663">
    <property type="entry name" value="Fumarylacetoacetase_C_sf"/>
</dbReference>
<dbReference type="GO" id="GO:0008684">
    <property type="term" value="F:2-oxopent-4-enoate hydratase activity"/>
    <property type="evidence" value="ECO:0007669"/>
    <property type="project" value="TreeGrafter"/>
</dbReference>
<comment type="caution">
    <text evidence="3">The sequence shown here is derived from an EMBL/GenBank/DDBJ whole genome shotgun (WGS) entry which is preliminary data.</text>
</comment>
<dbReference type="EMBL" id="QUSW01000002">
    <property type="protein sequence ID" value="RQP25177.1"/>
    <property type="molecule type" value="Genomic_DNA"/>
</dbReference>
<accession>A0A3N7HSB9</accession>
<sequence length="258" mass="27389">MSTNELAQALARARKTGQPLRAADWTDAVLDEEQAYAVQDEVAALLGWAPQGGLVRHWKSGGASRSGPFSHSPLDPAGIDHAGEAGSFLGVEAEIALRLGRDVSPETALSMQPEDVDRCIDAMTVSVELVSSRWQEGLAAPALLRMADHQSHGALQLGAWHGYRRLDWANLSFRLLQQDAVAFERRGGHSLDDPALVVPALLRHLSRGGLTVPAGTIVTTGAWGGMQALSAGSRDGGVIDVSFETLGSCSFKLQAPRP</sequence>
<protein>
    <submittedName>
        <fullName evidence="3">2-keto-4-pentenoate hydratase</fullName>
    </submittedName>
</protein>
<gene>
    <name evidence="3" type="ORF">DZC73_10050</name>
</gene>
<name>A0A3N7HSB9_9BURK</name>